<dbReference type="FunFam" id="3.40.50.720:FF:000173">
    <property type="entry name" value="3-oxoacyl-[acyl-carrier protein] reductase"/>
    <property type="match status" value="1"/>
</dbReference>
<dbReference type="PROSITE" id="PS00061">
    <property type="entry name" value="ADH_SHORT"/>
    <property type="match status" value="1"/>
</dbReference>
<proteinExistence type="inferred from homology"/>
<protein>
    <submittedName>
        <fullName evidence="4">3-oxoacyl-[acyl-carrier protein] reductase</fullName>
        <ecNumber evidence="4">1.1.1.100</ecNumber>
    </submittedName>
</protein>
<dbReference type="InterPro" id="IPR036291">
    <property type="entry name" value="NAD(P)-bd_dom_sf"/>
</dbReference>
<dbReference type="Pfam" id="PF00106">
    <property type="entry name" value="adh_short"/>
    <property type="match status" value="1"/>
</dbReference>
<organism evidence="4">
    <name type="scientific">uncultured Rubrobacteraceae bacterium</name>
    <dbReference type="NCBI Taxonomy" id="349277"/>
    <lineage>
        <taxon>Bacteria</taxon>
        <taxon>Bacillati</taxon>
        <taxon>Actinomycetota</taxon>
        <taxon>Rubrobacteria</taxon>
        <taxon>Rubrobacterales</taxon>
        <taxon>Rubrobacteraceae</taxon>
        <taxon>environmental samples</taxon>
    </lineage>
</organism>
<dbReference type="PRINTS" id="PR00080">
    <property type="entry name" value="SDRFAMILY"/>
</dbReference>
<dbReference type="PRINTS" id="PR00081">
    <property type="entry name" value="GDHRDH"/>
</dbReference>
<dbReference type="NCBIfam" id="NF009466">
    <property type="entry name" value="PRK12826.1-2"/>
    <property type="match status" value="1"/>
</dbReference>
<evidence type="ECO:0000313" key="4">
    <source>
        <dbReference type="EMBL" id="CAA9480951.1"/>
    </source>
</evidence>
<keyword evidence="2 4" id="KW-0560">Oxidoreductase</keyword>
<dbReference type="InterPro" id="IPR002347">
    <property type="entry name" value="SDR_fam"/>
</dbReference>
<dbReference type="InterPro" id="IPR020904">
    <property type="entry name" value="Sc_DH/Rdtase_CS"/>
</dbReference>
<dbReference type="PANTHER" id="PTHR42879">
    <property type="entry name" value="3-OXOACYL-(ACYL-CARRIER-PROTEIN) REDUCTASE"/>
    <property type="match status" value="1"/>
</dbReference>
<dbReference type="Gene3D" id="3.40.50.720">
    <property type="entry name" value="NAD(P)-binding Rossmann-like Domain"/>
    <property type="match status" value="1"/>
</dbReference>
<dbReference type="SUPFAM" id="SSF51735">
    <property type="entry name" value="NAD(P)-binding Rossmann-fold domains"/>
    <property type="match status" value="1"/>
</dbReference>
<dbReference type="EC" id="1.1.1.100" evidence="4"/>
<evidence type="ECO:0000256" key="1">
    <source>
        <dbReference type="ARBA" id="ARBA00006484"/>
    </source>
</evidence>
<gene>
    <name evidence="4" type="ORF">AVDCRST_MAG05-1274</name>
</gene>
<dbReference type="GO" id="GO:0032787">
    <property type="term" value="P:monocarboxylic acid metabolic process"/>
    <property type="evidence" value="ECO:0007669"/>
    <property type="project" value="UniProtKB-ARBA"/>
</dbReference>
<dbReference type="GO" id="GO:0004316">
    <property type="term" value="F:3-oxoacyl-[acyl-carrier-protein] reductase (NADPH) activity"/>
    <property type="evidence" value="ECO:0007669"/>
    <property type="project" value="UniProtKB-EC"/>
</dbReference>
<name>A0A6J4RSC7_9ACTN</name>
<comment type="similarity">
    <text evidence="1 3">Belongs to the short-chain dehydrogenases/reductases (SDR) family.</text>
</comment>
<reference evidence="4" key="1">
    <citation type="submission" date="2020-02" db="EMBL/GenBank/DDBJ databases">
        <authorList>
            <person name="Meier V. D."/>
        </authorList>
    </citation>
    <scope>NUCLEOTIDE SEQUENCE</scope>
    <source>
        <strain evidence="4">AVDCRST_MAG05</strain>
    </source>
</reference>
<dbReference type="InterPro" id="IPR050259">
    <property type="entry name" value="SDR"/>
</dbReference>
<evidence type="ECO:0000256" key="3">
    <source>
        <dbReference type="RuleBase" id="RU000363"/>
    </source>
</evidence>
<evidence type="ECO:0000256" key="2">
    <source>
        <dbReference type="ARBA" id="ARBA00023002"/>
    </source>
</evidence>
<dbReference type="EMBL" id="CADCVM010000144">
    <property type="protein sequence ID" value="CAA9480951.1"/>
    <property type="molecule type" value="Genomic_DNA"/>
</dbReference>
<dbReference type="PANTHER" id="PTHR42879:SF2">
    <property type="entry name" value="3-OXOACYL-[ACYL-CARRIER-PROTEIN] REDUCTASE FABG"/>
    <property type="match status" value="1"/>
</dbReference>
<dbReference type="AlphaFoldDB" id="A0A6J4RSC7"/>
<accession>A0A6J4RSC7</accession>
<sequence>MSAIDGVPQGVASVDLSGRVALVTGGSRGIGRATCLALAGSGAAVAVHYNSNQSSAEEAVTRIEEMGGRSVAVGANLLEEGAGDSIVASVEGSLGAVDILVNNAGELTTSAVEKLGDALWERTLTLNLTAAFRCTRAVIPAMKERRWGRIVNVSSQAAYTGSANHAHYAAAKAGMAGLTFSLAKELGPHGVTANLVVPGRIETDILADDLPTRREEWLGQTPARRLGRPEEVAAAIAFLASEPASYVMGAALHVGGGLVMG</sequence>